<dbReference type="EMBL" id="QKNV01000709">
    <property type="protein sequence ID" value="PZA18736.1"/>
    <property type="molecule type" value="Genomic_DNA"/>
</dbReference>
<gene>
    <name evidence="2" type="ORF">DMO24_24505</name>
</gene>
<protein>
    <recommendedName>
        <fullName evidence="1">Probable transposase IS891/IS1136/IS1341 domain-containing protein</fullName>
    </recommendedName>
</protein>
<accession>A0A323V5S4</accession>
<dbReference type="InterPro" id="IPR001959">
    <property type="entry name" value="Transposase"/>
</dbReference>
<dbReference type="RefSeq" id="WP_146251839.1">
    <property type="nucleotide sequence ID" value="NZ_QKNV01000709.1"/>
</dbReference>
<name>A0A323V5S4_9ACTN</name>
<keyword evidence="3" id="KW-1185">Reference proteome</keyword>
<sequence length="145" mass="16184">KNGTVYFAGDVVPPVKTQYKFNQDWNAKIGDTVLREVRFVPKGNCYVIELIVDEAKLVADGQFCLLLDKSRHAGIDLGIDNLMAIATNQPDIAPALVKGKGLKSINAWYNKRVAKLRSLGKYAHIIAVTNKRHRQIKDALHKSSR</sequence>
<feature type="non-terminal residue" evidence="2">
    <location>
        <position position="145"/>
    </location>
</feature>
<dbReference type="Proteomes" id="UP000247602">
    <property type="component" value="Unassembled WGS sequence"/>
</dbReference>
<evidence type="ECO:0000259" key="1">
    <source>
        <dbReference type="Pfam" id="PF01385"/>
    </source>
</evidence>
<proteinExistence type="predicted"/>
<reference evidence="2 3" key="1">
    <citation type="submission" date="2018-06" db="EMBL/GenBank/DDBJ databases">
        <title>Draft genome sequence of Modestobacter versicolor CP153-2.</title>
        <authorList>
            <person name="Gundlapally S.R."/>
        </authorList>
    </citation>
    <scope>NUCLEOTIDE SEQUENCE [LARGE SCALE GENOMIC DNA]</scope>
    <source>
        <strain evidence="2 3">CP153-2</strain>
    </source>
</reference>
<evidence type="ECO:0000313" key="3">
    <source>
        <dbReference type="Proteomes" id="UP000247602"/>
    </source>
</evidence>
<evidence type="ECO:0000313" key="2">
    <source>
        <dbReference type="EMBL" id="PZA18736.1"/>
    </source>
</evidence>
<organism evidence="2 3">
    <name type="scientific">Modestobacter versicolor</name>
    <dbReference type="NCBI Taxonomy" id="429133"/>
    <lineage>
        <taxon>Bacteria</taxon>
        <taxon>Bacillati</taxon>
        <taxon>Actinomycetota</taxon>
        <taxon>Actinomycetes</taxon>
        <taxon>Geodermatophilales</taxon>
        <taxon>Geodermatophilaceae</taxon>
        <taxon>Modestobacter</taxon>
    </lineage>
</organism>
<dbReference type="OrthoDB" id="570861at2"/>
<comment type="caution">
    <text evidence="2">The sequence shown here is derived from an EMBL/GenBank/DDBJ whole genome shotgun (WGS) entry which is preliminary data.</text>
</comment>
<feature type="domain" description="Probable transposase IS891/IS1136/IS1341" evidence="1">
    <location>
        <begin position="71"/>
        <end position="144"/>
    </location>
</feature>
<dbReference type="Pfam" id="PF01385">
    <property type="entry name" value="OrfB_IS605"/>
    <property type="match status" value="1"/>
</dbReference>
<dbReference type="AlphaFoldDB" id="A0A323V5S4"/>
<feature type="non-terminal residue" evidence="2">
    <location>
        <position position="1"/>
    </location>
</feature>